<dbReference type="HAMAP" id="MF_00128">
    <property type="entry name" value="NrdI"/>
    <property type="match status" value="1"/>
</dbReference>
<dbReference type="RefSeq" id="WP_190997710.1">
    <property type="nucleotide sequence ID" value="NZ_JACXSI010000014.1"/>
</dbReference>
<dbReference type="EMBL" id="JACXSI010000014">
    <property type="protein sequence ID" value="MBD3108171.1"/>
    <property type="molecule type" value="Genomic_DNA"/>
</dbReference>
<dbReference type="InterPro" id="IPR029039">
    <property type="entry name" value="Flavoprotein-like_sf"/>
</dbReference>
<evidence type="ECO:0000256" key="1">
    <source>
        <dbReference type="ARBA" id="ARBA00003999"/>
    </source>
</evidence>
<dbReference type="InterPro" id="IPR004465">
    <property type="entry name" value="RNR_NrdI"/>
</dbReference>
<dbReference type="NCBIfam" id="TIGR00333">
    <property type="entry name" value="nrdI"/>
    <property type="match status" value="1"/>
</dbReference>
<dbReference type="PIRSF" id="PIRSF005087">
    <property type="entry name" value="NrdI"/>
    <property type="match status" value="1"/>
</dbReference>
<organism evidence="4 5">
    <name type="scientific">Peribacillus faecalis</name>
    <dbReference type="NCBI Taxonomy" id="2772559"/>
    <lineage>
        <taxon>Bacteria</taxon>
        <taxon>Bacillati</taxon>
        <taxon>Bacillota</taxon>
        <taxon>Bacilli</taxon>
        <taxon>Bacillales</taxon>
        <taxon>Bacillaceae</taxon>
        <taxon>Peribacillus</taxon>
    </lineage>
</organism>
<comment type="caution">
    <text evidence="4">The sequence shown here is derived from an EMBL/GenBank/DDBJ whole genome shotgun (WGS) entry which is preliminary data.</text>
</comment>
<dbReference type="PANTHER" id="PTHR37297">
    <property type="entry name" value="PROTEIN NRDI"/>
    <property type="match status" value="1"/>
</dbReference>
<dbReference type="Proteomes" id="UP000602076">
    <property type="component" value="Unassembled WGS sequence"/>
</dbReference>
<accession>A0A927HB63</accession>
<dbReference type="InterPro" id="IPR020852">
    <property type="entry name" value="RNR_Ib_NrdI_bac"/>
</dbReference>
<protein>
    <recommendedName>
        <fullName evidence="3">Protein NrdI</fullName>
    </recommendedName>
</protein>
<dbReference type="AlphaFoldDB" id="A0A927HB63"/>
<dbReference type="SUPFAM" id="SSF52218">
    <property type="entry name" value="Flavoproteins"/>
    <property type="match status" value="1"/>
</dbReference>
<dbReference type="GO" id="GO:0010181">
    <property type="term" value="F:FMN binding"/>
    <property type="evidence" value="ECO:0007669"/>
    <property type="project" value="InterPro"/>
</dbReference>
<dbReference type="Pfam" id="PF07972">
    <property type="entry name" value="Flavodoxin_NdrI"/>
    <property type="match status" value="1"/>
</dbReference>
<dbReference type="PANTHER" id="PTHR37297:SF1">
    <property type="entry name" value="PROTEIN NRDI"/>
    <property type="match status" value="1"/>
</dbReference>
<comment type="similarity">
    <text evidence="2 3">Belongs to the NrdI family.</text>
</comment>
<reference evidence="4" key="1">
    <citation type="submission" date="2020-09" db="EMBL/GenBank/DDBJ databases">
        <title>Bacillus faecalis sp. nov., a moderately halophilic bacterium isolated from cow faeces.</title>
        <authorList>
            <person name="Jiang L."/>
            <person name="Lee J."/>
        </authorList>
    </citation>
    <scope>NUCLEOTIDE SEQUENCE</scope>
    <source>
        <strain evidence="4">AGMB 02131</strain>
    </source>
</reference>
<sequence length="127" mass="14332">MLVIYDSLTGNVQRFMDKIGTRSVRLTDGMTVKEPYILVTYTIGFGEVPESTANFLKRNYSYMEGVASSGNRNWGANFGKAGELISKQFMVPLLLKFELSGTKRDVEIFEQEVAKINERTNCEMVEA</sequence>
<proteinExistence type="inferred from homology"/>
<evidence type="ECO:0000256" key="3">
    <source>
        <dbReference type="HAMAP-Rule" id="MF_00128"/>
    </source>
</evidence>
<evidence type="ECO:0000313" key="5">
    <source>
        <dbReference type="Proteomes" id="UP000602076"/>
    </source>
</evidence>
<evidence type="ECO:0000256" key="2">
    <source>
        <dbReference type="ARBA" id="ARBA00009942"/>
    </source>
</evidence>
<dbReference type="Gene3D" id="3.40.50.360">
    <property type="match status" value="1"/>
</dbReference>
<gene>
    <name evidence="3 4" type="primary">nrdI</name>
    <name evidence="4" type="ORF">IEO70_07300</name>
</gene>
<evidence type="ECO:0000313" key="4">
    <source>
        <dbReference type="EMBL" id="MBD3108171.1"/>
    </source>
</evidence>
<name>A0A927HB63_9BACI</name>
<comment type="function">
    <text evidence="1 3">Probably involved in ribonucleotide reductase function.</text>
</comment>
<keyword evidence="5" id="KW-1185">Reference proteome</keyword>